<proteinExistence type="predicted"/>
<dbReference type="EC" id="6.2.1.45" evidence="2"/>
<organism evidence="2 3">
    <name type="scientific">Desmophyllum pertusum</name>
    <dbReference type="NCBI Taxonomy" id="174260"/>
    <lineage>
        <taxon>Eukaryota</taxon>
        <taxon>Metazoa</taxon>
        <taxon>Cnidaria</taxon>
        <taxon>Anthozoa</taxon>
        <taxon>Hexacorallia</taxon>
        <taxon>Scleractinia</taxon>
        <taxon>Caryophylliina</taxon>
        <taxon>Caryophylliidae</taxon>
        <taxon>Desmophyllum</taxon>
    </lineage>
</organism>
<dbReference type="EMBL" id="MU826827">
    <property type="protein sequence ID" value="KAJ7374689.1"/>
    <property type="molecule type" value="Genomic_DNA"/>
</dbReference>
<dbReference type="SUPFAM" id="SSF69572">
    <property type="entry name" value="Activating enzymes of the ubiquitin-like proteins"/>
    <property type="match status" value="1"/>
</dbReference>
<dbReference type="InterPro" id="IPR014929">
    <property type="entry name" value="E2-binding"/>
</dbReference>
<dbReference type="Proteomes" id="UP001163046">
    <property type="component" value="Unassembled WGS sequence"/>
</dbReference>
<feature type="domain" description="E2 binding" evidence="1">
    <location>
        <begin position="32"/>
        <end position="120"/>
    </location>
</feature>
<reference evidence="2" key="1">
    <citation type="submission" date="2023-01" db="EMBL/GenBank/DDBJ databases">
        <title>Genome assembly of the deep-sea coral Lophelia pertusa.</title>
        <authorList>
            <person name="Herrera S."/>
            <person name="Cordes E."/>
        </authorList>
    </citation>
    <scope>NUCLEOTIDE SEQUENCE</scope>
    <source>
        <strain evidence="2">USNM1676648</strain>
        <tissue evidence="2">Polyp</tissue>
    </source>
</reference>
<evidence type="ECO:0000313" key="2">
    <source>
        <dbReference type="EMBL" id="KAJ7374689.1"/>
    </source>
</evidence>
<dbReference type="Pfam" id="PF08825">
    <property type="entry name" value="E2_bind"/>
    <property type="match status" value="1"/>
</dbReference>
<gene>
    <name evidence="2" type="primary">UBA3_2</name>
    <name evidence="2" type="ORF">OS493_005031</name>
</gene>
<name>A0A9W9Z5F2_9CNID</name>
<protein>
    <submittedName>
        <fullName evidence="2">NEDD8-activating protein uba3</fullName>
        <ecNumber evidence="2">6.2.1.45</ecNumber>
    </submittedName>
</protein>
<evidence type="ECO:0000259" key="1">
    <source>
        <dbReference type="SMART" id="SM01181"/>
    </source>
</evidence>
<dbReference type="InterPro" id="IPR035985">
    <property type="entry name" value="Ubiquitin-activating_enz"/>
</dbReference>
<comment type="caution">
    <text evidence="2">The sequence shown here is derived from an EMBL/GenBank/DDBJ whole genome shotgun (WGS) entry which is preliminary data.</text>
</comment>
<dbReference type="GO" id="GO:0004839">
    <property type="term" value="F:ubiquitin activating enzyme activity"/>
    <property type="evidence" value="ECO:0007669"/>
    <property type="project" value="UniProtKB-EC"/>
</dbReference>
<keyword evidence="2" id="KW-0436">Ligase</keyword>
<sequence length="124" mass="13914">MVFNDTDGLYTYTFEAEKKDDCPACSQRPQTLTFPEDVTLKSVIDFLMESPAYQMKAPGLTTMIDGKNKTLYMQSVKSIEERTKQNLPKKLKDIGLIDGQEVVVADGTTPKPLICRIHFSSGME</sequence>
<evidence type="ECO:0000313" key="3">
    <source>
        <dbReference type="Proteomes" id="UP001163046"/>
    </source>
</evidence>
<dbReference type="OrthoDB" id="5977743at2759"/>
<dbReference type="SMART" id="SM01181">
    <property type="entry name" value="E2_bind"/>
    <property type="match status" value="1"/>
</dbReference>
<accession>A0A9W9Z5F2</accession>
<dbReference type="GO" id="GO:0019781">
    <property type="term" value="F:NEDD8 activating enzyme activity"/>
    <property type="evidence" value="ECO:0007669"/>
    <property type="project" value="InterPro"/>
</dbReference>
<dbReference type="AlphaFoldDB" id="A0A9W9Z5F2"/>
<dbReference type="FunFam" id="3.10.290.20:FF:000001">
    <property type="entry name" value="NEDD8-activating enzyme E1 catalytic subunit, variant"/>
    <property type="match status" value="1"/>
</dbReference>
<keyword evidence="3" id="KW-1185">Reference proteome</keyword>
<dbReference type="Gene3D" id="3.10.290.20">
    <property type="entry name" value="Ubiquitin-like 2 activating enzyme e1b. Chain: B, domain 3"/>
    <property type="match status" value="1"/>
</dbReference>
<dbReference type="GO" id="GO:0045116">
    <property type="term" value="P:protein neddylation"/>
    <property type="evidence" value="ECO:0007669"/>
    <property type="project" value="InterPro"/>
</dbReference>